<dbReference type="STRING" id="1007103.GCA_000213315_06178"/>
<name>A0A161U4Y2_9BACL</name>
<dbReference type="RefSeq" id="WP_063180145.1">
    <property type="nucleotide sequence ID" value="NZ_LQRA01000048.1"/>
</dbReference>
<dbReference type="eggNOG" id="ENOG5032T41">
    <property type="taxonomic scope" value="Bacteria"/>
</dbReference>
<dbReference type="OrthoDB" id="2706506at2"/>
<proteinExistence type="predicted"/>
<organism evidence="2 3">
    <name type="scientific">Paenibacillus elgii</name>
    <dbReference type="NCBI Taxonomy" id="189691"/>
    <lineage>
        <taxon>Bacteria</taxon>
        <taxon>Bacillati</taxon>
        <taxon>Bacillota</taxon>
        <taxon>Bacilli</taxon>
        <taxon>Bacillales</taxon>
        <taxon>Paenibacillaceae</taxon>
        <taxon>Paenibacillus</taxon>
    </lineage>
</organism>
<keyword evidence="3" id="KW-1185">Reference proteome</keyword>
<protein>
    <submittedName>
        <fullName evidence="2">Uncharacterized protein</fullName>
    </submittedName>
</protein>
<evidence type="ECO:0000313" key="2">
    <source>
        <dbReference type="EMBL" id="KZE80386.1"/>
    </source>
</evidence>
<gene>
    <name evidence="2" type="ORF">AV654_12845</name>
</gene>
<dbReference type="Proteomes" id="UP000076563">
    <property type="component" value="Unassembled WGS sequence"/>
</dbReference>
<evidence type="ECO:0000256" key="1">
    <source>
        <dbReference type="SAM" id="MobiDB-lite"/>
    </source>
</evidence>
<comment type="caution">
    <text evidence="2">The sequence shown here is derived from an EMBL/GenBank/DDBJ whole genome shotgun (WGS) entry which is preliminary data.</text>
</comment>
<evidence type="ECO:0000313" key="3">
    <source>
        <dbReference type="Proteomes" id="UP000076563"/>
    </source>
</evidence>
<dbReference type="AlphaFoldDB" id="A0A161U4Y2"/>
<dbReference type="EMBL" id="LQRA01000048">
    <property type="protein sequence ID" value="KZE80386.1"/>
    <property type="molecule type" value="Genomic_DNA"/>
</dbReference>
<reference evidence="3" key="1">
    <citation type="submission" date="2016-01" db="EMBL/GenBank/DDBJ databases">
        <title>Draft genome of Chromobacterium sp. F49.</title>
        <authorList>
            <person name="Hong K.W."/>
        </authorList>
    </citation>
    <scope>NUCLEOTIDE SEQUENCE [LARGE SCALE GENOMIC DNA]</scope>
    <source>
        <strain evidence="3">M63</strain>
    </source>
</reference>
<feature type="region of interest" description="Disordered" evidence="1">
    <location>
        <begin position="111"/>
        <end position="139"/>
    </location>
</feature>
<sequence length="139" mass="15832">MLKKSYYVSVGTGTVEDAQTLADLGNYSYEYAVEATDQEIRELRRLMGSYEAETEKTFARAGVPYKSADHDEATDEHNSQVRELYTMIYRLGTPETRGHIEKMRIMEKLGNSDYRQPGYGRHNAEEAIDVNDRGQVGPK</sequence>
<accession>A0A161U4Y2</accession>